<feature type="domain" description="Serine hydrolase" evidence="2">
    <location>
        <begin position="2"/>
        <end position="200"/>
    </location>
</feature>
<dbReference type="GO" id="GO:0019748">
    <property type="term" value="P:secondary metabolic process"/>
    <property type="evidence" value="ECO:0007669"/>
    <property type="project" value="TreeGrafter"/>
</dbReference>
<sequence length="227" mass="25171">MRFLCLHGMGTNSRIFEMQTAAIRHGLGGQHTFEFIDGAVPAKMAPGVDAFAGPEEDCLQYVDYNSTESCLRGLHDLEKLVDEEGPFDGVMSFSLGATLAASLIVHKLLKDPRQERLQPTFRCAIFFCGGIPEVTSQENGAERRALNFEVDGELIDVPTAHIWGANDHLYPTFGVVLSQLCNENKRYVFVHQGGHEIPGPKDPDSLQQAIRVIKRAIERADEQQYLA</sequence>
<dbReference type="OrthoDB" id="414698at2759"/>
<dbReference type="AlphaFoldDB" id="A0A423WZ19"/>
<dbReference type="GO" id="GO:0005737">
    <property type="term" value="C:cytoplasm"/>
    <property type="evidence" value="ECO:0007669"/>
    <property type="project" value="TreeGrafter"/>
</dbReference>
<dbReference type="InterPro" id="IPR005645">
    <property type="entry name" value="FSH-like_dom"/>
</dbReference>
<evidence type="ECO:0000313" key="3">
    <source>
        <dbReference type="EMBL" id="ROW08727.1"/>
    </source>
</evidence>
<dbReference type="InterPro" id="IPR050593">
    <property type="entry name" value="LovG"/>
</dbReference>
<evidence type="ECO:0000313" key="4">
    <source>
        <dbReference type="Proteomes" id="UP000285146"/>
    </source>
</evidence>
<dbReference type="EMBL" id="LKEB01000033">
    <property type="protein sequence ID" value="ROW08727.1"/>
    <property type="molecule type" value="Genomic_DNA"/>
</dbReference>
<dbReference type="Proteomes" id="UP000285146">
    <property type="component" value="Unassembled WGS sequence"/>
</dbReference>
<reference evidence="3 4" key="1">
    <citation type="submission" date="2015-09" db="EMBL/GenBank/DDBJ databases">
        <title>Host preference determinants of Valsa canker pathogens revealed by comparative genomics.</title>
        <authorList>
            <person name="Yin Z."/>
            <person name="Huang L."/>
        </authorList>
    </citation>
    <scope>NUCLEOTIDE SEQUENCE [LARGE SCALE GENOMIC DNA]</scope>
    <source>
        <strain evidence="3 4">SXYLt</strain>
    </source>
</reference>
<dbReference type="GO" id="GO:0005634">
    <property type="term" value="C:nucleus"/>
    <property type="evidence" value="ECO:0007669"/>
    <property type="project" value="TreeGrafter"/>
</dbReference>
<name>A0A423WZ19_9PEZI</name>
<evidence type="ECO:0000259" key="2">
    <source>
        <dbReference type="Pfam" id="PF03959"/>
    </source>
</evidence>
<accession>A0A423WZ19</accession>
<protein>
    <recommendedName>
        <fullName evidence="2">Serine hydrolase domain-containing protein</fullName>
    </recommendedName>
</protein>
<organism evidence="3 4">
    <name type="scientific">Cytospora leucostoma</name>
    <dbReference type="NCBI Taxonomy" id="1230097"/>
    <lineage>
        <taxon>Eukaryota</taxon>
        <taxon>Fungi</taxon>
        <taxon>Dikarya</taxon>
        <taxon>Ascomycota</taxon>
        <taxon>Pezizomycotina</taxon>
        <taxon>Sordariomycetes</taxon>
        <taxon>Sordariomycetidae</taxon>
        <taxon>Diaporthales</taxon>
        <taxon>Cytosporaceae</taxon>
        <taxon>Cytospora</taxon>
    </lineage>
</organism>
<dbReference type="Gene3D" id="3.40.50.1820">
    <property type="entry name" value="alpha/beta hydrolase"/>
    <property type="match status" value="1"/>
</dbReference>
<gene>
    <name evidence="3" type="ORF">VPNG_06431</name>
</gene>
<dbReference type="InParanoid" id="A0A423WZ19"/>
<dbReference type="GO" id="GO:0016787">
    <property type="term" value="F:hydrolase activity"/>
    <property type="evidence" value="ECO:0007669"/>
    <property type="project" value="UniProtKB-KW"/>
</dbReference>
<dbReference type="SUPFAM" id="SSF53474">
    <property type="entry name" value="alpha/beta-Hydrolases"/>
    <property type="match status" value="1"/>
</dbReference>
<dbReference type="PANTHER" id="PTHR48070:SF7">
    <property type="entry name" value="SERINE HYDROLASE FSH DOMAIN-CONTAINING PROTEIN-RELATED"/>
    <property type="match status" value="1"/>
</dbReference>
<dbReference type="Pfam" id="PF03959">
    <property type="entry name" value="FSH1"/>
    <property type="match status" value="1"/>
</dbReference>
<keyword evidence="1" id="KW-0378">Hydrolase</keyword>
<proteinExistence type="predicted"/>
<comment type="caution">
    <text evidence="3">The sequence shown here is derived from an EMBL/GenBank/DDBJ whole genome shotgun (WGS) entry which is preliminary data.</text>
</comment>
<dbReference type="PANTHER" id="PTHR48070">
    <property type="entry name" value="ESTERASE OVCA2"/>
    <property type="match status" value="1"/>
</dbReference>
<dbReference type="InterPro" id="IPR029058">
    <property type="entry name" value="AB_hydrolase_fold"/>
</dbReference>
<keyword evidence="4" id="KW-1185">Reference proteome</keyword>
<evidence type="ECO:0000256" key="1">
    <source>
        <dbReference type="ARBA" id="ARBA00022801"/>
    </source>
</evidence>